<dbReference type="Proteomes" id="UP000682733">
    <property type="component" value="Unassembled WGS sequence"/>
</dbReference>
<name>A0A815W4J1_9BILA</name>
<evidence type="ECO:0000313" key="5">
    <source>
        <dbReference type="Proteomes" id="UP000663829"/>
    </source>
</evidence>
<dbReference type="EMBL" id="CAJOBA010003782">
    <property type="protein sequence ID" value="CAF3692870.1"/>
    <property type="molecule type" value="Genomic_DNA"/>
</dbReference>
<evidence type="ECO:0000313" key="1">
    <source>
        <dbReference type="EMBL" id="CAF0914284.1"/>
    </source>
</evidence>
<evidence type="ECO:0000313" key="2">
    <source>
        <dbReference type="EMBL" id="CAF1538835.1"/>
    </source>
</evidence>
<proteinExistence type="predicted"/>
<comment type="caution">
    <text evidence="2">The sequence shown here is derived from an EMBL/GenBank/DDBJ whole genome shotgun (WGS) entry which is preliminary data.</text>
</comment>
<dbReference type="Proteomes" id="UP000681722">
    <property type="component" value="Unassembled WGS sequence"/>
</dbReference>
<reference evidence="2" key="1">
    <citation type="submission" date="2021-02" db="EMBL/GenBank/DDBJ databases">
        <authorList>
            <person name="Nowell W R."/>
        </authorList>
    </citation>
    <scope>NUCLEOTIDE SEQUENCE</scope>
</reference>
<evidence type="ECO:0000313" key="4">
    <source>
        <dbReference type="EMBL" id="CAF4398955.1"/>
    </source>
</evidence>
<protein>
    <submittedName>
        <fullName evidence="2">Uncharacterized protein</fullName>
    </submittedName>
</protein>
<dbReference type="Proteomes" id="UP000677228">
    <property type="component" value="Unassembled WGS sequence"/>
</dbReference>
<dbReference type="EMBL" id="CAJNOK010003781">
    <property type="protein sequence ID" value="CAF0914284.1"/>
    <property type="molecule type" value="Genomic_DNA"/>
</dbReference>
<dbReference type="Proteomes" id="UP000663829">
    <property type="component" value="Unassembled WGS sequence"/>
</dbReference>
<evidence type="ECO:0000313" key="3">
    <source>
        <dbReference type="EMBL" id="CAF3692870.1"/>
    </source>
</evidence>
<sequence length="98" mass="11643">MQVVRAQKRFIASRGSLVSVKEKFKKQIIYRLGSTRAKLEQISFFMTAFDLLFEKLKNLVQFNLILYREQQSPSAEWLQTIPMFEKYYITTNRGRLSV</sequence>
<dbReference type="AlphaFoldDB" id="A0A815W4J1"/>
<keyword evidence="5" id="KW-1185">Reference proteome</keyword>
<dbReference type="EMBL" id="CAJNOQ010025612">
    <property type="protein sequence ID" value="CAF1538835.1"/>
    <property type="molecule type" value="Genomic_DNA"/>
</dbReference>
<dbReference type="EMBL" id="CAJOBC010091236">
    <property type="protein sequence ID" value="CAF4398955.1"/>
    <property type="molecule type" value="Genomic_DNA"/>
</dbReference>
<accession>A0A815W4J1</accession>
<organism evidence="2 5">
    <name type="scientific">Didymodactylos carnosus</name>
    <dbReference type="NCBI Taxonomy" id="1234261"/>
    <lineage>
        <taxon>Eukaryota</taxon>
        <taxon>Metazoa</taxon>
        <taxon>Spiralia</taxon>
        <taxon>Gnathifera</taxon>
        <taxon>Rotifera</taxon>
        <taxon>Eurotatoria</taxon>
        <taxon>Bdelloidea</taxon>
        <taxon>Philodinida</taxon>
        <taxon>Philodinidae</taxon>
        <taxon>Didymodactylos</taxon>
    </lineage>
</organism>
<gene>
    <name evidence="2" type="ORF">GPM918_LOCUS38505</name>
    <name evidence="1" type="ORF">OVA965_LOCUS10286</name>
    <name evidence="4" type="ORF">SRO942_LOCUS39331</name>
    <name evidence="3" type="ORF">TMI583_LOCUS10282</name>
</gene>